<protein>
    <recommendedName>
        <fullName evidence="4">Zinc-ribbon domain-containing protein</fullName>
    </recommendedName>
</protein>
<dbReference type="SUPFAM" id="SSF49785">
    <property type="entry name" value="Galactose-binding domain-like"/>
    <property type="match status" value="1"/>
</dbReference>
<dbReference type="Gene3D" id="2.60.120.260">
    <property type="entry name" value="Galactose-binding domain-like"/>
    <property type="match status" value="1"/>
</dbReference>
<accession>A0A1C5J164</accession>
<evidence type="ECO:0000256" key="1">
    <source>
        <dbReference type="SAM" id="MobiDB-lite"/>
    </source>
</evidence>
<reference evidence="3" key="1">
    <citation type="submission" date="2016-06" db="EMBL/GenBank/DDBJ databases">
        <authorList>
            <person name="Varghese N."/>
            <person name="Submissions Spin"/>
        </authorList>
    </citation>
    <scope>NUCLEOTIDE SEQUENCE [LARGE SCALE GENOMIC DNA]</scope>
    <source>
        <strain evidence="3">DSM 44983</strain>
    </source>
</reference>
<feature type="compositionally biased region" description="Pro residues" evidence="1">
    <location>
        <begin position="230"/>
        <end position="242"/>
    </location>
</feature>
<proteinExistence type="predicted"/>
<evidence type="ECO:0008006" key="4">
    <source>
        <dbReference type="Google" id="ProtNLM"/>
    </source>
</evidence>
<dbReference type="InterPro" id="IPR008979">
    <property type="entry name" value="Galactose-bd-like_sf"/>
</dbReference>
<dbReference type="Proteomes" id="UP000198226">
    <property type="component" value="Chromosome I"/>
</dbReference>
<feature type="compositionally biased region" description="Gly residues" evidence="1">
    <location>
        <begin position="192"/>
        <end position="222"/>
    </location>
</feature>
<dbReference type="NCBIfam" id="NF047619">
    <property type="entry name" value="NADase_discoid"/>
    <property type="match status" value="1"/>
</dbReference>
<feature type="compositionally biased region" description="Pro residues" evidence="1">
    <location>
        <begin position="271"/>
        <end position="280"/>
    </location>
</feature>
<keyword evidence="3" id="KW-1185">Reference proteome</keyword>
<feature type="region of interest" description="Disordered" evidence="1">
    <location>
        <begin position="431"/>
        <end position="463"/>
    </location>
</feature>
<gene>
    <name evidence="2" type="ORF">GA0070623_3046</name>
</gene>
<name>A0A1C5J164_9ACTN</name>
<feature type="region of interest" description="Disordered" evidence="1">
    <location>
        <begin position="63"/>
        <end position="411"/>
    </location>
</feature>
<dbReference type="AlphaFoldDB" id="A0A1C5J164"/>
<evidence type="ECO:0000313" key="2">
    <source>
        <dbReference type="EMBL" id="SCG64314.1"/>
    </source>
</evidence>
<feature type="compositionally biased region" description="Low complexity" evidence="1">
    <location>
        <begin position="431"/>
        <end position="453"/>
    </location>
</feature>
<evidence type="ECO:0000313" key="3">
    <source>
        <dbReference type="Proteomes" id="UP000198226"/>
    </source>
</evidence>
<feature type="compositionally biased region" description="Gly residues" evidence="1">
    <location>
        <begin position="80"/>
        <end position="92"/>
    </location>
</feature>
<dbReference type="EMBL" id="LT607752">
    <property type="protein sequence ID" value="SCG64314.1"/>
    <property type="molecule type" value="Genomic_DNA"/>
</dbReference>
<sequence length="740" mass="73747">MIICRECGNHNGDADTFCGSCGSFLEWTGEKTTPKIPVETVQEAEREFRQKPSLLQRIAGVIAPAPGGSPVNEGVVRVGDGTGRGSGPGGPLGGPPGVRPGPPGLGPPGVRPGPPGLGPPGVRPGPPGLGPSGPVPPGARPGPPGVRPGPPGLSPPAGRPGPPGLGPSGPVPPGVRPGPPGTAPAGSRSGPPGVGSAGGRSGPPGVGSAGGRSGPPGVGSAGGRPASAAPRPPGARPGPPGLPGDLPAGGSAGAGGPVAAAGAPAVAAPPRRLPPPPPGVPAARLPDRAARTGPPASGQPASGPPGERVVPPARPTADGPGDSDTPADEASSTHDLPAAGASSPADGTPVGDVSSARGGTPAGAPEAASTGAVVPSRRLPPPPPGVVGATLPAAPRKPVAPSASPRRDTRAAPYTSALVAPDGAADPVLPGAPITGGRAGARPGAGTAATATPEEVSPQAVRPRVATVGNRAPTRRRQPGDLICGECGEGNAPTRRFCSRCGDSLRSAEVVRRRWWQRLLPRRGPRVTAAGARPGTPGGGRPGGVGGVLHSIYQRSNAVAAVLLFAIGVAYLIYPPLRERINGAVSGPVTGARDWVDRKINPRFVAVRPVQVTGGASVRDHGPELSVDQYRNTHWQVRWDREKPPTVTLRFAAEVDLERLIVTAGTAEDYTATHRPMTLHLVYSTNRSDTLTVEDTGEPQTLTLDGADGVTSVQIQVTDVHRAEKGTDVAVSEFEFFARE</sequence>
<feature type="compositionally biased region" description="Low complexity" evidence="1">
    <location>
        <begin position="293"/>
        <end position="306"/>
    </location>
</feature>
<feature type="compositionally biased region" description="Pro residues" evidence="1">
    <location>
        <begin position="93"/>
        <end position="182"/>
    </location>
</feature>
<dbReference type="InterPro" id="IPR057561">
    <property type="entry name" value="NADase_transloc"/>
</dbReference>
<organism evidence="2 3">
    <name type="scientific">Micromonospora rifamycinica</name>
    <dbReference type="NCBI Taxonomy" id="291594"/>
    <lineage>
        <taxon>Bacteria</taxon>
        <taxon>Bacillati</taxon>
        <taxon>Actinomycetota</taxon>
        <taxon>Actinomycetes</taxon>
        <taxon>Micromonosporales</taxon>
        <taxon>Micromonosporaceae</taxon>
        <taxon>Micromonospora</taxon>
    </lineage>
</organism>
<feature type="compositionally biased region" description="Low complexity" evidence="1">
    <location>
        <begin position="257"/>
        <end position="270"/>
    </location>
</feature>